<dbReference type="InterPro" id="IPR023883">
    <property type="entry name" value="CHP03980_redox-disulphide"/>
</dbReference>
<dbReference type="PANTHER" id="PTHR39341:SF1">
    <property type="entry name" value="DUF1858 DOMAIN-CONTAINING PROTEIN"/>
    <property type="match status" value="1"/>
</dbReference>
<gene>
    <name evidence="1" type="ORF">EJ913_16565</name>
</gene>
<dbReference type="SUPFAM" id="SSF140683">
    <property type="entry name" value="SP0561-like"/>
    <property type="match status" value="1"/>
</dbReference>
<dbReference type="NCBIfam" id="TIGR03980">
    <property type="entry name" value="prismane_assoc"/>
    <property type="match status" value="1"/>
</dbReference>
<keyword evidence="2" id="KW-1185">Reference proteome</keyword>
<protein>
    <submittedName>
        <fullName evidence="1">DUF1858 domain-containing protein</fullName>
    </submittedName>
</protein>
<proteinExistence type="predicted"/>
<dbReference type="OrthoDB" id="5397989at2"/>
<evidence type="ECO:0000313" key="1">
    <source>
        <dbReference type="EMBL" id="RUQ69375.1"/>
    </source>
</evidence>
<dbReference type="PANTHER" id="PTHR39341">
    <property type="entry name" value="BSL7085 PROTEIN"/>
    <property type="match status" value="1"/>
</dbReference>
<dbReference type="RefSeq" id="WP_126999808.1">
    <property type="nucleotide sequence ID" value="NZ_JBNPXW010000027.1"/>
</dbReference>
<sequence>MIHAPQQSGVSTPSASDLVEAVMERWPQTIAVFVKHRMACPGCLMAGFQTVAEAAEIYGVDSSKLLDAFAQAIAGGLSPASPRHGPRP</sequence>
<name>A0A3S0XAI1_9PROT</name>
<dbReference type="Gene3D" id="1.10.3910.10">
    <property type="entry name" value="SP0561-like"/>
    <property type="match status" value="1"/>
</dbReference>
<dbReference type="AlphaFoldDB" id="A0A3S0XAI1"/>
<comment type="caution">
    <text evidence="1">The sequence shown here is derived from an EMBL/GenBank/DDBJ whole genome shotgun (WGS) entry which is preliminary data.</text>
</comment>
<evidence type="ECO:0000313" key="2">
    <source>
        <dbReference type="Proteomes" id="UP000280346"/>
    </source>
</evidence>
<accession>A0A3S0XAI1</accession>
<organism evidence="1 2">
    <name type="scientific">Azospirillum doebereinerae</name>
    <dbReference type="NCBI Taxonomy" id="92933"/>
    <lineage>
        <taxon>Bacteria</taxon>
        <taxon>Pseudomonadati</taxon>
        <taxon>Pseudomonadota</taxon>
        <taxon>Alphaproteobacteria</taxon>
        <taxon>Rhodospirillales</taxon>
        <taxon>Azospirillaceae</taxon>
        <taxon>Azospirillum</taxon>
    </lineage>
</organism>
<dbReference type="EMBL" id="RZIJ01000012">
    <property type="protein sequence ID" value="RUQ69375.1"/>
    <property type="molecule type" value="Genomic_DNA"/>
</dbReference>
<reference evidence="1 2" key="1">
    <citation type="submission" date="2018-12" db="EMBL/GenBank/DDBJ databases">
        <authorList>
            <person name="Yang Y."/>
        </authorList>
    </citation>
    <scope>NUCLEOTIDE SEQUENCE [LARGE SCALE GENOMIC DNA]</scope>
    <source>
        <strain evidence="1 2">GSF71</strain>
    </source>
</reference>
<dbReference type="Proteomes" id="UP000280346">
    <property type="component" value="Unassembled WGS sequence"/>
</dbReference>
<dbReference type="InterPro" id="IPR038062">
    <property type="entry name" value="ScdA-like_N_sf"/>
</dbReference>